<dbReference type="InterPro" id="IPR010208">
    <property type="entry name" value="Ion_transpt_RnfC/RsxC"/>
</dbReference>
<dbReference type="PANTHER" id="PTHR43034:SF2">
    <property type="entry name" value="ION-TRANSLOCATING OXIDOREDUCTASE COMPLEX SUBUNIT C"/>
    <property type="match status" value="1"/>
</dbReference>
<feature type="domain" description="RnfC Barrel sandwich hybrid" evidence="1">
    <location>
        <begin position="5"/>
        <end position="102"/>
    </location>
</feature>
<dbReference type="EMBL" id="UFWD01000001">
    <property type="protein sequence ID" value="SUY22830.1"/>
    <property type="molecule type" value="Genomic_DNA"/>
</dbReference>
<accession>A0A381I8V1</accession>
<reference evidence="2" key="1">
    <citation type="submission" date="2018-06" db="EMBL/GenBank/DDBJ databases">
        <authorList>
            <consortium name="Pathogen Informatics"/>
            <person name="Doyle S."/>
        </authorList>
    </citation>
    <scope>NUCLEOTIDE SEQUENCE</scope>
    <source>
        <strain evidence="2">NCTC13307</strain>
    </source>
</reference>
<organism evidence="2">
    <name type="scientific">Clostridioides difficile</name>
    <name type="common">Peptoclostridium difficile</name>
    <dbReference type="NCBI Taxonomy" id="1496"/>
    <lineage>
        <taxon>Bacteria</taxon>
        <taxon>Bacillati</taxon>
        <taxon>Bacillota</taxon>
        <taxon>Clostridia</taxon>
        <taxon>Peptostreptococcales</taxon>
        <taxon>Peptostreptococcaceae</taxon>
        <taxon>Clostridioides</taxon>
    </lineage>
</organism>
<name>A0A381I8V1_CLODI</name>
<dbReference type="InterPro" id="IPR026902">
    <property type="entry name" value="RnfC_N"/>
</dbReference>
<sequence>MKLLTFKGGIHPPYRKEYSNTKALEKAQAPKIVYIPLQQHIGAPAKPIVEVGDEVKFGQKIGEQQGFVSCNVHSSVSGKVIAIEQHEVPGGSAQCVVIENDFKEELHESVQPKGQLEDLEQRRYSRYHKRGRNSRYGWSYIP</sequence>
<dbReference type="PANTHER" id="PTHR43034">
    <property type="entry name" value="ION-TRANSLOCATING OXIDOREDUCTASE COMPLEX SUBUNIT C"/>
    <property type="match status" value="1"/>
</dbReference>
<dbReference type="GO" id="GO:0016020">
    <property type="term" value="C:membrane"/>
    <property type="evidence" value="ECO:0007669"/>
    <property type="project" value="InterPro"/>
</dbReference>
<dbReference type="AlphaFoldDB" id="A0A381I8V1"/>
<evidence type="ECO:0000313" key="2">
    <source>
        <dbReference type="EMBL" id="SUY22830.1"/>
    </source>
</evidence>
<proteinExistence type="predicted"/>
<dbReference type="Pfam" id="PF13375">
    <property type="entry name" value="RnfC_N"/>
    <property type="match status" value="1"/>
</dbReference>
<dbReference type="GO" id="GO:0051539">
    <property type="term" value="F:4 iron, 4 sulfur cluster binding"/>
    <property type="evidence" value="ECO:0007669"/>
    <property type="project" value="InterPro"/>
</dbReference>
<gene>
    <name evidence="2" type="primary">rnfC_1</name>
    <name evidence="2" type="ORF">NCTC13307_01407</name>
</gene>
<evidence type="ECO:0000259" key="1">
    <source>
        <dbReference type="Pfam" id="PF13375"/>
    </source>
</evidence>
<dbReference type="GO" id="GO:0009055">
    <property type="term" value="F:electron transfer activity"/>
    <property type="evidence" value="ECO:0007669"/>
    <property type="project" value="InterPro"/>
</dbReference>
<protein>
    <submittedName>
        <fullName evidence="2">Electron transport complex protein</fullName>
    </submittedName>
</protein>